<feature type="domain" description="Outer membrane protein beta-barrel" evidence="2">
    <location>
        <begin position="21"/>
        <end position="201"/>
    </location>
</feature>
<sequence>MRRFSLIILLFLSAALSATAQVRYGLMGSVQASNVASTVDLTSLGPTLGTLTVPINQRVGFRAGLMADVPVTDRLSIQPQLLYSVKGGNVDVGTFVGTVLTKFGLPSTTFPIETSISRVVVNYIELPVLALYSIDAGPGRLRVGAGPYAAVAVSGSVNGAPINFNTDGFHKHDLGATASVGYELPLGLNVSVYYAHGLTNFSKNATPNLSSLNPTNPTASLDPSAFGGTLRNRSYGFSIGYFIK</sequence>
<organism evidence="3 4">
    <name type="scientific">Fibrella forsythiae</name>
    <dbReference type="NCBI Taxonomy" id="2817061"/>
    <lineage>
        <taxon>Bacteria</taxon>
        <taxon>Pseudomonadati</taxon>
        <taxon>Bacteroidota</taxon>
        <taxon>Cytophagia</taxon>
        <taxon>Cytophagales</taxon>
        <taxon>Spirosomataceae</taxon>
        <taxon>Fibrella</taxon>
    </lineage>
</organism>
<evidence type="ECO:0000256" key="1">
    <source>
        <dbReference type="SAM" id="SignalP"/>
    </source>
</evidence>
<evidence type="ECO:0000313" key="3">
    <source>
        <dbReference type="EMBL" id="MBO0949974.1"/>
    </source>
</evidence>
<dbReference type="Proteomes" id="UP000664628">
    <property type="component" value="Unassembled WGS sequence"/>
</dbReference>
<keyword evidence="1" id="KW-0732">Signal</keyword>
<evidence type="ECO:0000259" key="2">
    <source>
        <dbReference type="Pfam" id="PF13568"/>
    </source>
</evidence>
<gene>
    <name evidence="3" type="ORF">J2I46_15360</name>
</gene>
<feature type="signal peptide" evidence="1">
    <location>
        <begin position="1"/>
        <end position="20"/>
    </location>
</feature>
<dbReference type="Pfam" id="PF13568">
    <property type="entry name" value="OMP_b-brl_2"/>
    <property type="match status" value="1"/>
</dbReference>
<name>A0ABS3JIZ2_9BACT</name>
<reference evidence="3 4" key="1">
    <citation type="submission" date="2021-03" db="EMBL/GenBank/DDBJ databases">
        <title>Fibrella sp. HMF5405 genome sequencing and assembly.</title>
        <authorList>
            <person name="Kang H."/>
            <person name="Kim H."/>
            <person name="Bae S."/>
            <person name="Joh K."/>
        </authorList>
    </citation>
    <scope>NUCLEOTIDE SEQUENCE [LARGE SCALE GENOMIC DNA]</scope>
    <source>
        <strain evidence="3 4">HMF5405</strain>
    </source>
</reference>
<proteinExistence type="predicted"/>
<protein>
    <submittedName>
        <fullName evidence="3">PorT family protein</fullName>
    </submittedName>
</protein>
<dbReference type="EMBL" id="JAFMYW010000004">
    <property type="protein sequence ID" value="MBO0949974.1"/>
    <property type="molecule type" value="Genomic_DNA"/>
</dbReference>
<dbReference type="InterPro" id="IPR025665">
    <property type="entry name" value="Beta-barrel_OMP_2"/>
</dbReference>
<evidence type="ECO:0000313" key="4">
    <source>
        <dbReference type="Proteomes" id="UP000664628"/>
    </source>
</evidence>
<dbReference type="RefSeq" id="WP_207329922.1">
    <property type="nucleotide sequence ID" value="NZ_JAFMYW010000004.1"/>
</dbReference>
<feature type="chain" id="PRO_5046738450" evidence="1">
    <location>
        <begin position="21"/>
        <end position="244"/>
    </location>
</feature>
<accession>A0ABS3JIZ2</accession>
<comment type="caution">
    <text evidence="3">The sequence shown here is derived from an EMBL/GenBank/DDBJ whole genome shotgun (WGS) entry which is preliminary data.</text>
</comment>
<keyword evidence="4" id="KW-1185">Reference proteome</keyword>